<evidence type="ECO:0000256" key="1">
    <source>
        <dbReference type="SAM" id="MobiDB-lite"/>
    </source>
</evidence>
<dbReference type="EMBL" id="CP117417">
    <property type="protein sequence ID" value="WCT78657.1"/>
    <property type="molecule type" value="Genomic_DNA"/>
</dbReference>
<accession>A0ABY7U198</accession>
<organism evidence="2 3">
    <name type="scientific">Novosphingobium humi</name>
    <dbReference type="NCBI Taxonomy" id="2282397"/>
    <lineage>
        <taxon>Bacteria</taxon>
        <taxon>Pseudomonadati</taxon>
        <taxon>Pseudomonadota</taxon>
        <taxon>Alphaproteobacteria</taxon>
        <taxon>Sphingomonadales</taxon>
        <taxon>Sphingomonadaceae</taxon>
        <taxon>Novosphingobium</taxon>
    </lineage>
</organism>
<dbReference type="Proteomes" id="UP001218231">
    <property type="component" value="Chromosome"/>
</dbReference>
<evidence type="ECO:0000313" key="3">
    <source>
        <dbReference type="Proteomes" id="UP001218231"/>
    </source>
</evidence>
<reference evidence="2 3" key="1">
    <citation type="submission" date="2023-02" db="EMBL/GenBank/DDBJ databases">
        <title>Genome sequence of Novosphingobium humi KACC 19094.</title>
        <authorList>
            <person name="Kim S."/>
            <person name="Heo J."/>
            <person name="Kwon S.-W."/>
        </authorList>
    </citation>
    <scope>NUCLEOTIDE SEQUENCE [LARGE SCALE GENOMIC DNA]</scope>
    <source>
        <strain evidence="2 3">KACC 19094</strain>
    </source>
</reference>
<name>A0ABY7U198_9SPHN</name>
<keyword evidence="3" id="KW-1185">Reference proteome</keyword>
<feature type="compositionally biased region" description="Low complexity" evidence="1">
    <location>
        <begin position="80"/>
        <end position="89"/>
    </location>
</feature>
<protein>
    <recommendedName>
        <fullName evidence="4">Phage terminase small subunit</fullName>
    </recommendedName>
</protein>
<dbReference type="RefSeq" id="WP_273618967.1">
    <property type="nucleotide sequence ID" value="NZ_CP117417.1"/>
</dbReference>
<feature type="region of interest" description="Disordered" evidence="1">
    <location>
        <begin position="41"/>
        <end position="91"/>
    </location>
</feature>
<proteinExistence type="predicted"/>
<evidence type="ECO:0000313" key="2">
    <source>
        <dbReference type="EMBL" id="WCT78657.1"/>
    </source>
</evidence>
<gene>
    <name evidence="2" type="ORF">PQ457_06755</name>
</gene>
<sequence>MTTASLAQYAKIHGASKQAASKWKSRGVLVFSGELVNVEKSDQRMRDAGLGNFKRGSTDAPPVDRRRQPVDADGEEVDPDGNPVDGVGDQYDPSQIDDFLGDLEQGRYTSQVNAQRIKENALAARQLLSLRRDAGELIEIERAGKVFFKLARQQRDSWITWPVKIGPLLAADLGVETARVVEALNVYVQEQLEALGEPEPDFSEGDTE</sequence>
<evidence type="ECO:0008006" key="4">
    <source>
        <dbReference type="Google" id="ProtNLM"/>
    </source>
</evidence>